<accession>A0A6P1Y0L6</accession>
<dbReference type="PROSITE" id="PS51257">
    <property type="entry name" value="PROKAR_LIPOPROTEIN"/>
    <property type="match status" value="1"/>
</dbReference>
<evidence type="ECO:0000313" key="2">
    <source>
        <dbReference type="Proteomes" id="UP000464374"/>
    </source>
</evidence>
<name>A0A6P1Y0L6_9SPIR</name>
<sequence length="189" mass="20654">MKQRKVVSMIGALVVIISAVVLITGCQQANSGKSNANSKGLEYIRGDIALKFKNDSTETCYVTIKGKTKWDVEKTGISAGSLDGSFTSEFPLPASPKTELKAGEEKQIVIKDVVTSCNRNGVVGEFFLSFDSNIGETIFVSGNESSSVKSGLFSKPEVRKAEYTTGTFHIKVEKDTYYGEDYFKIDLYN</sequence>
<proteinExistence type="predicted"/>
<dbReference type="KEGG" id="trz:GWP43_04245"/>
<gene>
    <name evidence="1" type="ORF">GWP43_04245</name>
</gene>
<protein>
    <recommendedName>
        <fullName evidence="3">Lipoprotein</fullName>
    </recommendedName>
</protein>
<dbReference type="EMBL" id="CP048020">
    <property type="protein sequence ID" value="QHX42790.1"/>
    <property type="molecule type" value="Genomic_DNA"/>
</dbReference>
<reference evidence="1 2" key="1">
    <citation type="submission" date="2020-01" db="EMBL/GenBank/DDBJ databases">
        <title>Complete genome sequence of a human oral phylogroup 1 Treponema sp. strain ATCC 700766, originally isolated from periodontitis dental plaque.</title>
        <authorList>
            <person name="Chan Y."/>
            <person name="Huo Y.-B."/>
            <person name="Yu X.-L."/>
            <person name="Zeng H."/>
            <person name="Leung W.-K."/>
            <person name="Watt R.M."/>
        </authorList>
    </citation>
    <scope>NUCLEOTIDE SEQUENCE [LARGE SCALE GENOMIC DNA]</scope>
    <source>
        <strain evidence="1 2">OMZ 804</strain>
    </source>
</reference>
<dbReference type="RefSeq" id="WP_162661905.1">
    <property type="nucleotide sequence ID" value="NZ_CP048020.1"/>
</dbReference>
<dbReference type="AlphaFoldDB" id="A0A6P1Y0L6"/>
<evidence type="ECO:0000313" key="1">
    <source>
        <dbReference type="EMBL" id="QHX42790.1"/>
    </source>
</evidence>
<dbReference type="Proteomes" id="UP000464374">
    <property type="component" value="Chromosome"/>
</dbReference>
<organism evidence="1 2">
    <name type="scientific">Treponema vincentii</name>
    <dbReference type="NCBI Taxonomy" id="69710"/>
    <lineage>
        <taxon>Bacteria</taxon>
        <taxon>Pseudomonadati</taxon>
        <taxon>Spirochaetota</taxon>
        <taxon>Spirochaetia</taxon>
        <taxon>Spirochaetales</taxon>
        <taxon>Treponemataceae</taxon>
        <taxon>Treponema</taxon>
    </lineage>
</organism>
<evidence type="ECO:0008006" key="3">
    <source>
        <dbReference type="Google" id="ProtNLM"/>
    </source>
</evidence>